<dbReference type="InterPro" id="IPR045540">
    <property type="entry name" value="YegS/DAGK_C"/>
</dbReference>
<evidence type="ECO:0000256" key="2">
    <source>
        <dbReference type="ARBA" id="ARBA00022741"/>
    </source>
</evidence>
<dbReference type="PROSITE" id="PS50146">
    <property type="entry name" value="DAGK"/>
    <property type="match status" value="1"/>
</dbReference>
<evidence type="ECO:0000313" key="6">
    <source>
        <dbReference type="EMBL" id="GLI21370.1"/>
    </source>
</evidence>
<evidence type="ECO:0000259" key="5">
    <source>
        <dbReference type="PROSITE" id="PS50146"/>
    </source>
</evidence>
<dbReference type="InterPro" id="IPR050187">
    <property type="entry name" value="Lipid_Phosphate_FormReg"/>
</dbReference>
<sequence length="311" mass="33618">MRRMRVVLNAKAGTVHDMGPDKVRDIVDEALTRPDLDVDVVVAEGDAMASAIASAPHEGYDTVVVGAGDGTVSYAASVFANTDVTLGVLPLGTMNLLAYDIGLPRDLMGALEALHDAKPMRVDLGTLNGRPFHGVSGVGFFSQMAMAREQLRDRGRAFGWFMALGRAVFRSGRMSLEVEVAGARESIDAYAALVTVNAFDASGWHRSRLDGGQLEVLVAEDRGTLARLRTGAEVLVDAWRGAPGIHSFSARRVTIHARRRRAWVATDGEVTRESLPLRYALAPAALSLLVPPSAQQWQAHEREVHERDDVT</sequence>
<keyword evidence="1" id="KW-0808">Transferase</keyword>
<keyword evidence="2" id="KW-0547">Nucleotide-binding</keyword>
<keyword evidence="3 6" id="KW-0418">Kinase</keyword>
<dbReference type="GO" id="GO:0005524">
    <property type="term" value="F:ATP binding"/>
    <property type="evidence" value="ECO:0007669"/>
    <property type="project" value="UniProtKB-KW"/>
</dbReference>
<organism evidence="6 7">
    <name type="scientific">Xanthobacter flavus</name>
    <dbReference type="NCBI Taxonomy" id="281"/>
    <lineage>
        <taxon>Bacteria</taxon>
        <taxon>Pseudomonadati</taxon>
        <taxon>Pseudomonadota</taxon>
        <taxon>Alphaproteobacteria</taxon>
        <taxon>Hyphomicrobiales</taxon>
        <taxon>Xanthobacteraceae</taxon>
        <taxon>Xanthobacter</taxon>
    </lineage>
</organism>
<evidence type="ECO:0000313" key="7">
    <source>
        <dbReference type="Proteomes" id="UP001144397"/>
    </source>
</evidence>
<protein>
    <submittedName>
        <fullName evidence="6">Diacylglycerol kinase</fullName>
    </submittedName>
</protein>
<dbReference type="InterPro" id="IPR016064">
    <property type="entry name" value="NAD/diacylglycerol_kinase_sf"/>
</dbReference>
<dbReference type="PANTHER" id="PTHR12358">
    <property type="entry name" value="SPHINGOSINE KINASE"/>
    <property type="match status" value="1"/>
</dbReference>
<keyword evidence="4" id="KW-0067">ATP-binding</keyword>
<dbReference type="AlphaFoldDB" id="A0A9W6CJ78"/>
<reference evidence="6" key="1">
    <citation type="submission" date="2022-12" db="EMBL/GenBank/DDBJ databases">
        <title>Reference genome sequencing for broad-spectrum identification of bacterial and archaeal isolates by mass spectrometry.</title>
        <authorList>
            <person name="Sekiguchi Y."/>
            <person name="Tourlousse D.M."/>
        </authorList>
    </citation>
    <scope>NUCLEOTIDE SEQUENCE</scope>
    <source>
        <strain evidence="6">301</strain>
    </source>
</reference>
<gene>
    <name evidence="6" type="ORF">XFLAVUS301_10440</name>
</gene>
<dbReference type="PANTHER" id="PTHR12358:SF106">
    <property type="entry name" value="LIPID KINASE YEGS"/>
    <property type="match status" value="1"/>
</dbReference>
<dbReference type="GO" id="GO:0005886">
    <property type="term" value="C:plasma membrane"/>
    <property type="evidence" value="ECO:0007669"/>
    <property type="project" value="TreeGrafter"/>
</dbReference>
<dbReference type="EMBL" id="BSDO01000001">
    <property type="protein sequence ID" value="GLI21370.1"/>
    <property type="molecule type" value="Genomic_DNA"/>
</dbReference>
<dbReference type="GO" id="GO:0004143">
    <property type="term" value="F:ATP-dependent diacylglycerol kinase activity"/>
    <property type="evidence" value="ECO:0007669"/>
    <property type="project" value="TreeGrafter"/>
</dbReference>
<dbReference type="SUPFAM" id="SSF111331">
    <property type="entry name" value="NAD kinase/diacylglycerol kinase-like"/>
    <property type="match status" value="1"/>
</dbReference>
<accession>A0A9W6CJ78</accession>
<dbReference type="Pfam" id="PF19279">
    <property type="entry name" value="YegS_C"/>
    <property type="match status" value="1"/>
</dbReference>
<feature type="domain" description="DAGKc" evidence="5">
    <location>
        <begin position="1"/>
        <end position="131"/>
    </location>
</feature>
<dbReference type="Proteomes" id="UP001144397">
    <property type="component" value="Unassembled WGS sequence"/>
</dbReference>
<dbReference type="Gene3D" id="2.60.200.40">
    <property type="match status" value="1"/>
</dbReference>
<name>A0A9W6CJ78_XANFL</name>
<evidence type="ECO:0000256" key="3">
    <source>
        <dbReference type="ARBA" id="ARBA00022777"/>
    </source>
</evidence>
<evidence type="ECO:0000256" key="4">
    <source>
        <dbReference type="ARBA" id="ARBA00022840"/>
    </source>
</evidence>
<dbReference type="Gene3D" id="3.40.50.10330">
    <property type="entry name" value="Probable inorganic polyphosphate/atp-NAD kinase, domain 1"/>
    <property type="match status" value="1"/>
</dbReference>
<comment type="caution">
    <text evidence="6">The sequence shown here is derived from an EMBL/GenBank/DDBJ whole genome shotgun (WGS) entry which is preliminary data.</text>
</comment>
<dbReference type="InterPro" id="IPR017438">
    <property type="entry name" value="ATP-NAD_kinase_N"/>
</dbReference>
<dbReference type="InterPro" id="IPR001206">
    <property type="entry name" value="Diacylglycerol_kinase_cat_dom"/>
</dbReference>
<proteinExistence type="predicted"/>
<evidence type="ECO:0000256" key="1">
    <source>
        <dbReference type="ARBA" id="ARBA00022679"/>
    </source>
</evidence>
<dbReference type="Pfam" id="PF00781">
    <property type="entry name" value="DAGK_cat"/>
    <property type="match status" value="1"/>
</dbReference>